<accession>A0ABV4DZQ4</accession>
<organism evidence="1 2">
    <name type="scientific">Clostridium lapidicellarium</name>
    <dbReference type="NCBI Taxonomy" id="3240931"/>
    <lineage>
        <taxon>Bacteria</taxon>
        <taxon>Bacillati</taxon>
        <taxon>Bacillota</taxon>
        <taxon>Clostridia</taxon>
        <taxon>Eubacteriales</taxon>
        <taxon>Clostridiaceae</taxon>
        <taxon>Clostridium</taxon>
    </lineage>
</organism>
<protein>
    <submittedName>
        <fullName evidence="1">Uncharacterized protein</fullName>
    </submittedName>
</protein>
<proteinExistence type="predicted"/>
<dbReference type="RefSeq" id="WP_369869222.1">
    <property type="nucleotide sequence ID" value="NZ_JBGFFE010000020.1"/>
</dbReference>
<comment type="caution">
    <text evidence="1">The sequence shown here is derived from an EMBL/GenBank/DDBJ whole genome shotgun (WGS) entry which is preliminary data.</text>
</comment>
<reference evidence="1 2" key="1">
    <citation type="submission" date="2024-08" db="EMBL/GenBank/DDBJ databases">
        <title>Clostridium lapicellarii sp. nov., and Clostridium renhuaiense sp. nov., two species isolated from the mud in a fermentation cellar used for producing sauce-flavour Chinese liquors.</title>
        <authorList>
            <person name="Yang F."/>
            <person name="Wang H."/>
            <person name="Chen L.Q."/>
            <person name="Zhou N."/>
            <person name="Lu J.J."/>
            <person name="Pu X.X."/>
            <person name="Wan B."/>
            <person name="Wang L."/>
            <person name="Liu S.J."/>
        </authorList>
    </citation>
    <scope>NUCLEOTIDE SEQUENCE [LARGE SCALE GENOMIC DNA]</scope>
    <source>
        <strain evidence="1 2">MT-113</strain>
    </source>
</reference>
<evidence type="ECO:0000313" key="1">
    <source>
        <dbReference type="EMBL" id="MEY8764369.1"/>
    </source>
</evidence>
<sequence length="123" mass="13667">MDGQFPLGQGWTRQSPEFSCGFTWWTGKAAVKQLGGQAVPGGCEQIVNKRCPDRPSKWQIVCKYMGKEVKILIVGQQAGAEMTDACKAAALLSDNVKMSVRCGCLTFKNQVTAKWKMKKQHWI</sequence>
<evidence type="ECO:0000313" key="2">
    <source>
        <dbReference type="Proteomes" id="UP001565220"/>
    </source>
</evidence>
<dbReference type="Proteomes" id="UP001565220">
    <property type="component" value="Unassembled WGS sequence"/>
</dbReference>
<name>A0ABV4DZQ4_9CLOT</name>
<dbReference type="EMBL" id="JBGFFE010000020">
    <property type="protein sequence ID" value="MEY8764369.1"/>
    <property type="molecule type" value="Genomic_DNA"/>
</dbReference>
<gene>
    <name evidence="1" type="ORF">AB8S09_12085</name>
</gene>
<keyword evidence="2" id="KW-1185">Reference proteome</keyword>